<dbReference type="Pfam" id="PF09278">
    <property type="entry name" value="MerR-DNA-bind"/>
    <property type="match status" value="1"/>
</dbReference>
<comment type="subcellular location">
    <subcellularLocation>
        <location evidence="1">Cytoplasm</location>
    </subcellularLocation>
</comment>
<sequence length="141" mass="15607">MKSVVTIREAAARSGVSAKMIRHYESIGLIAPPIRAENNYRFYDPRLIHELGFIHRARELGFSIADIGALLALWRDRNRPSAEVKAIALSQIAVLEAKADALRAMSATLRHLAAHCHGDDRPDCPILENLAGDQSITQSRK</sequence>
<name>A0ABS9DXA8_9PROT</name>
<feature type="domain" description="HTH merR-type" evidence="6">
    <location>
        <begin position="4"/>
        <end position="73"/>
    </location>
</feature>
<evidence type="ECO:0000256" key="2">
    <source>
        <dbReference type="ARBA" id="ARBA00022490"/>
    </source>
</evidence>
<dbReference type="RefSeq" id="WP_235704055.1">
    <property type="nucleotide sequence ID" value="NZ_JAKGBZ010000014.1"/>
</dbReference>
<dbReference type="EMBL" id="JAKGBZ010000014">
    <property type="protein sequence ID" value="MCF3946820.1"/>
    <property type="molecule type" value="Genomic_DNA"/>
</dbReference>
<proteinExistence type="predicted"/>
<evidence type="ECO:0000313" key="7">
    <source>
        <dbReference type="EMBL" id="MCF3946820.1"/>
    </source>
</evidence>
<dbReference type="PROSITE" id="PS50937">
    <property type="entry name" value="HTH_MERR_2"/>
    <property type="match status" value="1"/>
</dbReference>
<dbReference type="InterPro" id="IPR000551">
    <property type="entry name" value="MerR-type_HTH_dom"/>
</dbReference>
<dbReference type="SMART" id="SM00422">
    <property type="entry name" value="HTH_MERR"/>
    <property type="match status" value="1"/>
</dbReference>
<evidence type="ECO:0000256" key="4">
    <source>
        <dbReference type="ARBA" id="ARBA00023125"/>
    </source>
</evidence>
<dbReference type="Gene3D" id="1.10.1660.10">
    <property type="match status" value="1"/>
</dbReference>
<keyword evidence="4" id="KW-0238">DNA-binding</keyword>
<protein>
    <submittedName>
        <fullName evidence="7">Cu(I)-responsive transcriptional regulator</fullName>
    </submittedName>
</protein>
<dbReference type="PANTHER" id="PTHR30204:SF94">
    <property type="entry name" value="HEAVY METAL-DEPENDENT TRANSCRIPTIONAL REGULATOR HI_0293-RELATED"/>
    <property type="match status" value="1"/>
</dbReference>
<dbReference type="Proteomes" id="UP001521209">
    <property type="component" value="Unassembled WGS sequence"/>
</dbReference>
<keyword evidence="8" id="KW-1185">Reference proteome</keyword>
<comment type="caution">
    <text evidence="7">The sequence shown here is derived from an EMBL/GenBank/DDBJ whole genome shotgun (WGS) entry which is preliminary data.</text>
</comment>
<dbReference type="InterPro" id="IPR009061">
    <property type="entry name" value="DNA-bd_dom_put_sf"/>
</dbReference>
<dbReference type="CDD" id="cd01108">
    <property type="entry name" value="HTH_CueR"/>
    <property type="match status" value="1"/>
</dbReference>
<evidence type="ECO:0000259" key="6">
    <source>
        <dbReference type="PROSITE" id="PS50937"/>
    </source>
</evidence>
<evidence type="ECO:0000256" key="3">
    <source>
        <dbReference type="ARBA" id="ARBA00023015"/>
    </source>
</evidence>
<dbReference type="PANTHER" id="PTHR30204">
    <property type="entry name" value="REDOX-CYCLING DRUG-SENSING TRANSCRIPTIONAL ACTIVATOR SOXR"/>
    <property type="match status" value="1"/>
</dbReference>
<keyword evidence="5" id="KW-0804">Transcription</keyword>
<dbReference type="InterPro" id="IPR015358">
    <property type="entry name" value="Tscrpt_reg_MerR_DNA-bd"/>
</dbReference>
<evidence type="ECO:0000256" key="5">
    <source>
        <dbReference type="ARBA" id="ARBA00023163"/>
    </source>
</evidence>
<accession>A0ABS9DXA8</accession>
<evidence type="ECO:0000256" key="1">
    <source>
        <dbReference type="ARBA" id="ARBA00004496"/>
    </source>
</evidence>
<evidence type="ECO:0000313" key="8">
    <source>
        <dbReference type="Proteomes" id="UP001521209"/>
    </source>
</evidence>
<dbReference type="PRINTS" id="PR00040">
    <property type="entry name" value="HTHMERR"/>
</dbReference>
<keyword evidence="3" id="KW-0805">Transcription regulation</keyword>
<keyword evidence="2" id="KW-0963">Cytoplasm</keyword>
<dbReference type="SUPFAM" id="SSF46955">
    <property type="entry name" value="Putative DNA-binding domain"/>
    <property type="match status" value="1"/>
</dbReference>
<dbReference type="Pfam" id="PF00376">
    <property type="entry name" value="MerR"/>
    <property type="match status" value="1"/>
</dbReference>
<dbReference type="InterPro" id="IPR047057">
    <property type="entry name" value="MerR_fam"/>
</dbReference>
<dbReference type="InterPro" id="IPR011789">
    <property type="entry name" value="CueR"/>
</dbReference>
<gene>
    <name evidence="7" type="primary">cueR</name>
    <name evidence="7" type="ORF">L2A60_09020</name>
</gene>
<organism evidence="7 8">
    <name type="scientific">Acidiphilium iwatense</name>
    <dbReference type="NCBI Taxonomy" id="768198"/>
    <lineage>
        <taxon>Bacteria</taxon>
        <taxon>Pseudomonadati</taxon>
        <taxon>Pseudomonadota</taxon>
        <taxon>Alphaproteobacteria</taxon>
        <taxon>Acetobacterales</taxon>
        <taxon>Acidocellaceae</taxon>
        <taxon>Acidiphilium</taxon>
    </lineage>
</organism>
<reference evidence="7 8" key="1">
    <citation type="submission" date="2022-01" db="EMBL/GenBank/DDBJ databases">
        <authorList>
            <person name="Won M."/>
            <person name="Kim S.-J."/>
            <person name="Kwon S.-W."/>
        </authorList>
    </citation>
    <scope>NUCLEOTIDE SEQUENCE [LARGE SCALE GENOMIC DNA]</scope>
    <source>
        <strain evidence="7 8">KCTC 23505</strain>
    </source>
</reference>
<dbReference type="NCBIfam" id="TIGR02044">
    <property type="entry name" value="CueR"/>
    <property type="match status" value="1"/>
</dbReference>